<name>A0A5C6CF83_9BACT</name>
<feature type="compositionally biased region" description="Basic and acidic residues" evidence="1">
    <location>
        <begin position="141"/>
        <end position="153"/>
    </location>
</feature>
<feature type="compositionally biased region" description="Low complexity" evidence="1">
    <location>
        <begin position="168"/>
        <end position="177"/>
    </location>
</feature>
<organism evidence="2 3">
    <name type="scientific">Novipirellula galeiformis</name>
    <dbReference type="NCBI Taxonomy" id="2528004"/>
    <lineage>
        <taxon>Bacteria</taxon>
        <taxon>Pseudomonadati</taxon>
        <taxon>Planctomycetota</taxon>
        <taxon>Planctomycetia</taxon>
        <taxon>Pirellulales</taxon>
        <taxon>Pirellulaceae</taxon>
        <taxon>Novipirellula</taxon>
    </lineage>
</organism>
<evidence type="ECO:0000256" key="1">
    <source>
        <dbReference type="SAM" id="MobiDB-lite"/>
    </source>
</evidence>
<feature type="region of interest" description="Disordered" evidence="1">
    <location>
        <begin position="396"/>
        <end position="434"/>
    </location>
</feature>
<evidence type="ECO:0000313" key="2">
    <source>
        <dbReference type="EMBL" id="TWU22938.1"/>
    </source>
</evidence>
<keyword evidence="3" id="KW-1185">Reference proteome</keyword>
<evidence type="ECO:0000313" key="3">
    <source>
        <dbReference type="Proteomes" id="UP000316304"/>
    </source>
</evidence>
<dbReference type="EMBL" id="SJPT01000004">
    <property type="protein sequence ID" value="TWU22938.1"/>
    <property type="molecule type" value="Genomic_DNA"/>
</dbReference>
<dbReference type="InterPro" id="IPR047750">
    <property type="entry name" value="YdjY-like"/>
</dbReference>
<protein>
    <submittedName>
        <fullName evidence="2">Uncharacterized protein</fullName>
    </submittedName>
</protein>
<gene>
    <name evidence="2" type="ORF">Pla52o_24710</name>
</gene>
<feature type="region of interest" description="Disordered" evidence="1">
    <location>
        <begin position="97"/>
        <end position="193"/>
    </location>
</feature>
<dbReference type="NCBIfam" id="NF040466">
    <property type="entry name" value="ydjY_domain"/>
    <property type="match status" value="1"/>
</dbReference>
<sequence>MRWLEVSFFMPRFGCCIPYSFSRLTLALPNRLDRRRMTVIAMFSRRLTPFFLLAITMGVGCSRNAESPNAVPAPQPHPTTGVTSVENTATVENTANPELSAVPSPAPKVTPPPTSPPAPSTTPQPQAQPQAQAPPPTEPRQLPRVDTKAKQDDSVMSTSPPDDEANRSPSPADAAEPVAEEEEKSPRQYLSEQLLPPAGAKRLSKESLLWVDRNLNRVYIDGYIAMDRGALEMFACPVGSKEHESIVAVVAKSSEVHAALLAIGAQSGTTAMFNPSFVPPTGQTIRVWACWHDKQGKFHVTDARRWVQNVDTKEAVEADWVFAGSGFYKDEEDGREYYRADGGDMICVSNFSTAMMDLSLASSADADSLMFQPFQGRVPERGTPVRLILVPIPVPTDAPTPKLTPQQDPNVAPSEEVLQKRAQAPKTDSGEDGE</sequence>
<dbReference type="AlphaFoldDB" id="A0A5C6CF83"/>
<comment type="caution">
    <text evidence="2">The sequence shown here is derived from an EMBL/GenBank/DDBJ whole genome shotgun (WGS) entry which is preliminary data.</text>
</comment>
<dbReference type="Proteomes" id="UP000316304">
    <property type="component" value="Unassembled WGS sequence"/>
</dbReference>
<accession>A0A5C6CF83</accession>
<proteinExistence type="predicted"/>
<feature type="compositionally biased region" description="Pro residues" evidence="1">
    <location>
        <begin position="104"/>
        <end position="122"/>
    </location>
</feature>
<reference evidence="2 3" key="1">
    <citation type="submission" date="2019-02" db="EMBL/GenBank/DDBJ databases">
        <title>Deep-cultivation of Planctomycetes and their phenomic and genomic characterization uncovers novel biology.</title>
        <authorList>
            <person name="Wiegand S."/>
            <person name="Jogler M."/>
            <person name="Boedeker C."/>
            <person name="Pinto D."/>
            <person name="Vollmers J."/>
            <person name="Rivas-Marin E."/>
            <person name="Kohn T."/>
            <person name="Peeters S.H."/>
            <person name="Heuer A."/>
            <person name="Rast P."/>
            <person name="Oberbeckmann S."/>
            <person name="Bunk B."/>
            <person name="Jeske O."/>
            <person name="Meyerdierks A."/>
            <person name="Storesund J.E."/>
            <person name="Kallscheuer N."/>
            <person name="Luecker S."/>
            <person name="Lage O.M."/>
            <person name="Pohl T."/>
            <person name="Merkel B.J."/>
            <person name="Hornburger P."/>
            <person name="Mueller R.-W."/>
            <person name="Bruemmer F."/>
            <person name="Labrenz M."/>
            <person name="Spormann A.M."/>
            <person name="Op Den Camp H."/>
            <person name="Overmann J."/>
            <person name="Amann R."/>
            <person name="Jetten M.S.M."/>
            <person name="Mascher T."/>
            <person name="Medema M.H."/>
            <person name="Devos D.P."/>
            <person name="Kaster A.-K."/>
            <person name="Ovreas L."/>
            <person name="Rohde M."/>
            <person name="Galperin M.Y."/>
            <person name="Jogler C."/>
        </authorList>
    </citation>
    <scope>NUCLEOTIDE SEQUENCE [LARGE SCALE GENOMIC DNA]</scope>
    <source>
        <strain evidence="2 3">Pla52o</strain>
    </source>
</reference>